<dbReference type="NCBIfam" id="TIGR03353">
    <property type="entry name" value="VI_chp_4"/>
    <property type="match status" value="1"/>
</dbReference>
<evidence type="ECO:0000313" key="2">
    <source>
        <dbReference type="Proteomes" id="UP000259465"/>
    </source>
</evidence>
<organism evidence="1 2">
    <name type="scientific">Chromobacterium rhizoryzae</name>
    <dbReference type="NCBI Taxonomy" id="1778675"/>
    <lineage>
        <taxon>Bacteria</taxon>
        <taxon>Pseudomonadati</taxon>
        <taxon>Pseudomonadota</taxon>
        <taxon>Betaproteobacteria</taxon>
        <taxon>Neisseriales</taxon>
        <taxon>Chromobacteriaceae</taxon>
        <taxon>Chromobacterium</taxon>
    </lineage>
</organism>
<dbReference type="Proteomes" id="UP000259465">
    <property type="component" value="Chromosome"/>
</dbReference>
<dbReference type="PANTHER" id="PTHR35566">
    <property type="entry name" value="BLR3599 PROTEIN"/>
    <property type="match status" value="1"/>
</dbReference>
<evidence type="ECO:0000313" key="1">
    <source>
        <dbReference type="EMBL" id="AXT46083.1"/>
    </source>
</evidence>
<sequence>MRFFRPMWMEGALLSPQHFQQQSLWFSHLAASFGRLAQPYFWGCWELEWDEAALSLGKLKLQRLRLILPDGAVADCAEADRLPSARDFAAPAEAQSVLVFLGLPLWEAGGGNCERDGETPARPRRQRCEYLEVEDLYEGPPAELAVERGNFRLLLEFEERADYVCCPLLRLSRNGQGQWVRDPSFWPPALRLDTAPGLMDLLERIEEMLLARSRQLSERRRERGHGLVDFSVSDAGLFWFLHCVNSAWPVLAHLRQTPASHPEALYRALAQLCGMLSTFSLQQDLADIPAYRHEDARPGFLLLEDWIRGCLDTVIPSQVVLVSLARGESSMWHGQLADARLGEQGGFYLSVRADMPPAQLLERFPAVCKIGAPEDVETVVSTASGGVPLSVPTRLPAALPVRMENLYFALDAGHPAFQRMLAAQACSCYVPASLPGVVLELFVVLKS</sequence>
<dbReference type="RefSeq" id="WP_051002688.1">
    <property type="nucleotide sequence ID" value="NZ_CP031968.1"/>
</dbReference>
<proteinExistence type="predicted"/>
<dbReference type="AlphaFoldDB" id="A0AAD0RQS4"/>
<protein>
    <submittedName>
        <fullName evidence="1">Type VI secretion system baseplate subunit TssK</fullName>
    </submittedName>
</protein>
<accession>A0AAD0RQS4</accession>
<keyword evidence="2" id="KW-1185">Reference proteome</keyword>
<name>A0AAD0RQS4_9NEIS</name>
<reference evidence="1 2" key="1">
    <citation type="submission" date="2018-08" db="EMBL/GenBank/DDBJ databases">
        <title>Complete genome sequence of JP2-74.</title>
        <authorList>
            <person name="Wu L."/>
        </authorList>
    </citation>
    <scope>NUCLEOTIDE SEQUENCE [LARGE SCALE GENOMIC DNA]</scope>
    <source>
        <strain evidence="1 2">JP2-74</strain>
    </source>
</reference>
<dbReference type="GeneID" id="58559406"/>
<dbReference type="InterPro" id="IPR010263">
    <property type="entry name" value="T6SS_TssK"/>
</dbReference>
<gene>
    <name evidence="1" type="primary">tssK</name>
    <name evidence="1" type="ORF">D1345_07765</name>
</gene>
<dbReference type="Pfam" id="PF05936">
    <property type="entry name" value="T6SS_VasE"/>
    <property type="match status" value="1"/>
</dbReference>
<dbReference type="KEGG" id="crz:D1345_07765"/>
<dbReference type="EMBL" id="CP031968">
    <property type="protein sequence ID" value="AXT46083.1"/>
    <property type="molecule type" value="Genomic_DNA"/>
</dbReference>
<dbReference type="PANTHER" id="PTHR35566:SF1">
    <property type="entry name" value="TYPE VI SECRETION SYSTEM BASEPLATE COMPONENT TSSK1"/>
    <property type="match status" value="1"/>
</dbReference>